<reference evidence="1 2" key="1">
    <citation type="submission" date="2024-03" db="EMBL/GenBank/DDBJ databases">
        <authorList>
            <consortium name="ELIXIR-Norway"/>
            <consortium name="Elixir Norway"/>
        </authorList>
    </citation>
    <scope>NUCLEOTIDE SEQUENCE [LARGE SCALE GENOMIC DNA]</scope>
</reference>
<protein>
    <submittedName>
        <fullName evidence="1">Uncharacterized protein</fullName>
    </submittedName>
</protein>
<sequence>MTKIPSTKAKEYRKEHSRAAKNRFFFGLSVAHGIPRARERTAADRCAGEEEEEHGGLAMGLKLFGLWRKPGDCRGEAPGVDVGQIFSGIVRVRVFRGCEWAGMDAMAAHATLGNARANKRRIYATIMHEEHGRRKGRSNAGVGLGDL</sequence>
<name>A0ABP1A8E9_9BRYO</name>
<organism evidence="1 2">
    <name type="scientific">Sphagnum jensenii</name>
    <dbReference type="NCBI Taxonomy" id="128206"/>
    <lineage>
        <taxon>Eukaryota</taxon>
        <taxon>Viridiplantae</taxon>
        <taxon>Streptophyta</taxon>
        <taxon>Embryophyta</taxon>
        <taxon>Bryophyta</taxon>
        <taxon>Sphagnophytina</taxon>
        <taxon>Sphagnopsida</taxon>
        <taxon>Sphagnales</taxon>
        <taxon>Sphagnaceae</taxon>
        <taxon>Sphagnum</taxon>
    </lineage>
</organism>
<proteinExistence type="predicted"/>
<keyword evidence="2" id="KW-1185">Reference proteome</keyword>
<evidence type="ECO:0000313" key="2">
    <source>
        <dbReference type="Proteomes" id="UP001497522"/>
    </source>
</evidence>
<evidence type="ECO:0000313" key="1">
    <source>
        <dbReference type="EMBL" id="CAK9858745.1"/>
    </source>
</evidence>
<dbReference type="Proteomes" id="UP001497522">
    <property type="component" value="Chromosome 1"/>
</dbReference>
<accession>A0ABP1A8E9</accession>
<dbReference type="EMBL" id="OZ023702">
    <property type="protein sequence ID" value="CAK9858745.1"/>
    <property type="molecule type" value="Genomic_DNA"/>
</dbReference>
<gene>
    <name evidence="1" type="ORF">CSSPJE1EN2_LOCUS1740</name>
</gene>